<feature type="domain" description="Leucine-rich repeat-containing N-terminal plant-type" evidence="13">
    <location>
        <begin position="44"/>
        <end position="79"/>
    </location>
</feature>
<keyword evidence="4" id="KW-0433">Leucine-rich repeat</keyword>
<evidence type="ECO:0000256" key="3">
    <source>
        <dbReference type="ARBA" id="ARBA00022475"/>
    </source>
</evidence>
<dbReference type="InterPro" id="IPR001611">
    <property type="entry name" value="Leu-rich_rpt"/>
</dbReference>
<keyword evidence="16" id="KW-1185">Reference proteome</keyword>
<feature type="signal peptide" evidence="12">
    <location>
        <begin position="1"/>
        <end position="20"/>
    </location>
</feature>
<dbReference type="Pfam" id="PF08263">
    <property type="entry name" value="LRRNT_2"/>
    <property type="match status" value="1"/>
</dbReference>
<dbReference type="PRINTS" id="PR00019">
    <property type="entry name" value="LEURICHRPT"/>
</dbReference>
<reference evidence="15 16" key="1">
    <citation type="submission" date="2024-02" db="EMBL/GenBank/DDBJ databases">
        <authorList>
            <person name="Vignale AGUSTIN F."/>
            <person name="Sosa J E."/>
            <person name="Modenutti C."/>
        </authorList>
    </citation>
    <scope>NUCLEOTIDE SEQUENCE [LARGE SCALE GENOMIC DNA]</scope>
</reference>
<dbReference type="InterPro" id="IPR032675">
    <property type="entry name" value="LRR_dom_sf"/>
</dbReference>
<dbReference type="PROSITE" id="PS51450">
    <property type="entry name" value="LRR"/>
    <property type="match status" value="1"/>
</dbReference>
<dbReference type="InterPro" id="IPR046956">
    <property type="entry name" value="RLP23-like"/>
</dbReference>
<evidence type="ECO:0000256" key="12">
    <source>
        <dbReference type="SAM" id="SignalP"/>
    </source>
</evidence>
<dbReference type="GO" id="GO:0006952">
    <property type="term" value="P:defense response"/>
    <property type="evidence" value="ECO:0007669"/>
    <property type="project" value="UniProtKB-ARBA"/>
</dbReference>
<dbReference type="AlphaFoldDB" id="A0ABC8S9M0"/>
<organism evidence="15 16">
    <name type="scientific">Ilex paraguariensis</name>
    <name type="common">yerba mate</name>
    <dbReference type="NCBI Taxonomy" id="185542"/>
    <lineage>
        <taxon>Eukaryota</taxon>
        <taxon>Viridiplantae</taxon>
        <taxon>Streptophyta</taxon>
        <taxon>Embryophyta</taxon>
        <taxon>Tracheophyta</taxon>
        <taxon>Spermatophyta</taxon>
        <taxon>Magnoliopsida</taxon>
        <taxon>eudicotyledons</taxon>
        <taxon>Gunneridae</taxon>
        <taxon>Pentapetalae</taxon>
        <taxon>asterids</taxon>
        <taxon>campanulids</taxon>
        <taxon>Aquifoliales</taxon>
        <taxon>Aquifoliaceae</taxon>
        <taxon>Ilex</taxon>
    </lineage>
</organism>
<evidence type="ECO:0000256" key="7">
    <source>
        <dbReference type="ARBA" id="ARBA00022737"/>
    </source>
</evidence>
<dbReference type="FunFam" id="3.80.10.10:FF:000041">
    <property type="entry name" value="LRR receptor-like serine/threonine-protein kinase ERECTA"/>
    <property type="match status" value="1"/>
</dbReference>
<evidence type="ECO:0000256" key="1">
    <source>
        <dbReference type="ARBA" id="ARBA00004251"/>
    </source>
</evidence>
<keyword evidence="5" id="KW-0812">Transmembrane</keyword>
<evidence type="ECO:0000313" key="16">
    <source>
        <dbReference type="Proteomes" id="UP001642360"/>
    </source>
</evidence>
<keyword evidence="6 12" id="KW-0732">Signal</keyword>
<dbReference type="InterPro" id="IPR055414">
    <property type="entry name" value="LRR_R13L4/SHOC2-like"/>
</dbReference>
<dbReference type="GO" id="GO:0051707">
    <property type="term" value="P:response to other organism"/>
    <property type="evidence" value="ECO:0007669"/>
    <property type="project" value="UniProtKB-ARBA"/>
</dbReference>
<proteinExistence type="inferred from homology"/>
<dbReference type="GO" id="GO:0005886">
    <property type="term" value="C:plasma membrane"/>
    <property type="evidence" value="ECO:0007669"/>
    <property type="project" value="UniProtKB-SubCell"/>
</dbReference>
<sequence length="846" mass="94568">MATWGGLLLIILSFPLFSKSSYLAKSNELKTDASDLNLRCIDIERNALLKFKEGLIDPLGQLASWVGKDCCRWKGVHCSNEELQSQISSVHLRECVISISRFASFSGIVPPHLGNLSNLRYLDLLAYSNPNDYIGSSWVSDLNWVSGLTSLKYLDLGYINLSLETNWLQALNTLPSLSELHLYYCGLQNIPPSPLNLNFSSLSVLDLSYNYFNSLPQWLFNISSLAKLSLYSCHAKASISQAAWEDLCNLQDLDLSNNEIIGNISDLIGALSRCSNRSIEMLKLWDSHISGQLPESLGFLKNLRFLHLDENLLTGPIPESIGKLSNLKILSLVGNQLTGTIPESVGKFTQLTQLWLYKNSWGGVLSQKHFEGLKKLEYFSISSSNNAFSINLSDEWVPPFSLRFIEIDSYPLGPKFPTWLKTQKQLDSIILTNVSISGTIPHWLKKLCPQIQRLDLSYNQLGGMLPDSLAFPGYTRVIVDFSFNRLSGQIPLWPNVTHLILANNLFSGSIPTNIGQVMLRLKILDLSGNLLNDSIPLSISDMVYLQRLDLSNNLLYGEIHEKWRNLQEIRVIDLSRNNLSGNIPNSICSMPNLFWLKLSSNSLSGELSSLKNCTSLSVLDLGGNEFSGNMPQWIGESLLSLVVLSIRANMFYGNIPEKLCHLYNLHILDLADNNLSGSIPSCLDNFSSLSSWTPYSPYSHYSYWNYVFIPQMVLVVKGLPIMYTLTLYLVKAIDLSRNNLRGDIPEEITHLSTLGSLNLSWNQLTGKIPDSIGSLKQLEALDLSQNNLSGPIPLSLTSITSLSKLNVSYNNLSGKFHQPTNSKRSMIHPFMRVTLDFGGVHCKPRV</sequence>
<feature type="domain" description="Disease resistance R13L4/SHOC-2-like LRR" evidence="14">
    <location>
        <begin position="228"/>
        <end position="422"/>
    </location>
</feature>
<dbReference type="SMART" id="SM00365">
    <property type="entry name" value="LRR_SD22"/>
    <property type="match status" value="7"/>
</dbReference>
<comment type="subcellular location">
    <subcellularLocation>
        <location evidence="1">Cell membrane</location>
        <topology evidence="1">Single-pass type I membrane protein</topology>
    </subcellularLocation>
</comment>
<keyword evidence="7" id="KW-0677">Repeat</keyword>
<comment type="similarity">
    <text evidence="2">Belongs to the RLP family.</text>
</comment>
<dbReference type="Pfam" id="PF23598">
    <property type="entry name" value="LRR_14"/>
    <property type="match status" value="1"/>
</dbReference>
<dbReference type="FunFam" id="3.80.10.10:FF:000095">
    <property type="entry name" value="LRR receptor-like serine/threonine-protein kinase GSO1"/>
    <property type="match status" value="1"/>
</dbReference>
<dbReference type="PANTHER" id="PTHR48063">
    <property type="entry name" value="LRR RECEPTOR-LIKE KINASE"/>
    <property type="match status" value="1"/>
</dbReference>
<gene>
    <name evidence="15" type="ORF">ILEXP_LOCUS22177</name>
</gene>
<name>A0ABC8S9M0_9AQUA</name>
<accession>A0ABC8S9M0</accession>
<keyword evidence="3" id="KW-1003">Cell membrane</keyword>
<dbReference type="FunFam" id="3.80.10.10:FF:000213">
    <property type="entry name" value="Tyrosine-sulfated glycopeptide receptor 1"/>
    <property type="match status" value="1"/>
</dbReference>
<dbReference type="InterPro" id="IPR003591">
    <property type="entry name" value="Leu-rich_rpt_typical-subtyp"/>
</dbReference>
<evidence type="ECO:0000259" key="14">
    <source>
        <dbReference type="Pfam" id="PF23598"/>
    </source>
</evidence>
<dbReference type="Pfam" id="PF00560">
    <property type="entry name" value="LRR_1"/>
    <property type="match status" value="8"/>
</dbReference>
<evidence type="ECO:0000256" key="4">
    <source>
        <dbReference type="ARBA" id="ARBA00022614"/>
    </source>
</evidence>
<dbReference type="SMART" id="SM00369">
    <property type="entry name" value="LRR_TYP"/>
    <property type="match status" value="9"/>
</dbReference>
<evidence type="ECO:0000256" key="9">
    <source>
        <dbReference type="ARBA" id="ARBA00023136"/>
    </source>
</evidence>
<keyword evidence="11" id="KW-0325">Glycoprotein</keyword>
<feature type="chain" id="PRO_5044859086" description="Leucine-rich repeat-containing N-terminal plant-type domain-containing protein" evidence="12">
    <location>
        <begin position="21"/>
        <end position="846"/>
    </location>
</feature>
<keyword evidence="8" id="KW-1133">Transmembrane helix</keyword>
<evidence type="ECO:0000259" key="13">
    <source>
        <dbReference type="Pfam" id="PF08263"/>
    </source>
</evidence>
<evidence type="ECO:0008006" key="17">
    <source>
        <dbReference type="Google" id="ProtNLM"/>
    </source>
</evidence>
<evidence type="ECO:0000256" key="11">
    <source>
        <dbReference type="ARBA" id="ARBA00023180"/>
    </source>
</evidence>
<dbReference type="InterPro" id="IPR013210">
    <property type="entry name" value="LRR_N_plant-typ"/>
</dbReference>
<dbReference type="Proteomes" id="UP001642360">
    <property type="component" value="Unassembled WGS sequence"/>
</dbReference>
<dbReference type="PANTHER" id="PTHR48063:SF90">
    <property type="entry name" value="OS11G0565920 PROTEIN"/>
    <property type="match status" value="1"/>
</dbReference>
<dbReference type="Gene3D" id="3.80.10.10">
    <property type="entry name" value="Ribonuclease Inhibitor"/>
    <property type="match status" value="3"/>
</dbReference>
<keyword evidence="9" id="KW-0472">Membrane</keyword>
<comment type="caution">
    <text evidence="15">The sequence shown here is derived from an EMBL/GenBank/DDBJ whole genome shotgun (WGS) entry which is preliminary data.</text>
</comment>
<evidence type="ECO:0000256" key="6">
    <source>
        <dbReference type="ARBA" id="ARBA00022729"/>
    </source>
</evidence>
<evidence type="ECO:0000256" key="10">
    <source>
        <dbReference type="ARBA" id="ARBA00023170"/>
    </source>
</evidence>
<evidence type="ECO:0000256" key="2">
    <source>
        <dbReference type="ARBA" id="ARBA00009592"/>
    </source>
</evidence>
<protein>
    <recommendedName>
        <fullName evidence="17">Leucine-rich repeat-containing N-terminal plant-type domain-containing protein</fullName>
    </recommendedName>
</protein>
<evidence type="ECO:0000256" key="5">
    <source>
        <dbReference type="ARBA" id="ARBA00022692"/>
    </source>
</evidence>
<evidence type="ECO:0000313" key="15">
    <source>
        <dbReference type="EMBL" id="CAK9153874.1"/>
    </source>
</evidence>
<keyword evidence="10" id="KW-0675">Receptor</keyword>
<dbReference type="EMBL" id="CAUOFW020002461">
    <property type="protein sequence ID" value="CAK9153874.1"/>
    <property type="molecule type" value="Genomic_DNA"/>
</dbReference>
<dbReference type="SUPFAM" id="SSF52058">
    <property type="entry name" value="L domain-like"/>
    <property type="match status" value="3"/>
</dbReference>
<evidence type="ECO:0000256" key="8">
    <source>
        <dbReference type="ARBA" id="ARBA00022989"/>
    </source>
</evidence>